<keyword evidence="5 7" id="KW-0805">Transcription regulation</keyword>
<dbReference type="HAMAP" id="MF_00945_B">
    <property type="entry name" value="NusA_B"/>
    <property type="match status" value="1"/>
</dbReference>
<dbReference type="SMART" id="SM00322">
    <property type="entry name" value="KH"/>
    <property type="match status" value="2"/>
</dbReference>
<dbReference type="InterPro" id="IPR058582">
    <property type="entry name" value="KH_NusA_2nd"/>
</dbReference>
<feature type="domain" description="S1 motif" evidence="9">
    <location>
        <begin position="108"/>
        <end position="173"/>
    </location>
</feature>
<dbReference type="InterPro" id="IPR004087">
    <property type="entry name" value="KH_dom"/>
</dbReference>
<dbReference type="GO" id="GO:0003700">
    <property type="term" value="F:DNA-binding transcription factor activity"/>
    <property type="evidence" value="ECO:0007669"/>
    <property type="project" value="InterPro"/>
</dbReference>
<dbReference type="CDD" id="cd04455">
    <property type="entry name" value="S1_NusA"/>
    <property type="match status" value="1"/>
</dbReference>
<dbReference type="SUPFAM" id="SSF50249">
    <property type="entry name" value="Nucleic acid-binding proteins"/>
    <property type="match status" value="1"/>
</dbReference>
<dbReference type="GO" id="GO:0005829">
    <property type="term" value="C:cytosol"/>
    <property type="evidence" value="ECO:0007669"/>
    <property type="project" value="TreeGrafter"/>
</dbReference>
<name>A0A1F4V582_UNCKA</name>
<feature type="compositionally biased region" description="Basic and acidic residues" evidence="8">
    <location>
        <begin position="364"/>
        <end position="388"/>
    </location>
</feature>
<organism evidence="10 11">
    <name type="scientific">candidate division WWE3 bacterium RIFCSPLOWO2_01_FULL_39_13</name>
    <dbReference type="NCBI Taxonomy" id="1802624"/>
    <lineage>
        <taxon>Bacteria</taxon>
        <taxon>Katanobacteria</taxon>
    </lineage>
</organism>
<accession>A0A1F4V582</accession>
<dbReference type="InterPro" id="IPR012340">
    <property type="entry name" value="NA-bd_OB-fold"/>
</dbReference>
<reference evidence="10 11" key="1">
    <citation type="journal article" date="2016" name="Nat. Commun.">
        <title>Thousands of microbial genomes shed light on interconnected biogeochemical processes in an aquifer system.</title>
        <authorList>
            <person name="Anantharaman K."/>
            <person name="Brown C.T."/>
            <person name="Hug L.A."/>
            <person name="Sharon I."/>
            <person name="Castelle C.J."/>
            <person name="Probst A.J."/>
            <person name="Thomas B.C."/>
            <person name="Singh A."/>
            <person name="Wilkins M.J."/>
            <person name="Karaoz U."/>
            <person name="Brodie E.L."/>
            <person name="Williams K.H."/>
            <person name="Hubbard S.S."/>
            <person name="Banfield J.F."/>
        </authorList>
    </citation>
    <scope>NUCLEOTIDE SEQUENCE [LARGE SCALE GENOMIC DNA]</scope>
</reference>
<evidence type="ECO:0000256" key="4">
    <source>
        <dbReference type="ARBA" id="ARBA00022884"/>
    </source>
</evidence>
<dbReference type="Pfam" id="PF00575">
    <property type="entry name" value="S1"/>
    <property type="match status" value="1"/>
</dbReference>
<protein>
    <recommendedName>
        <fullName evidence="7">Transcription termination/antitermination protein NusA</fullName>
    </recommendedName>
</protein>
<dbReference type="PANTHER" id="PTHR22648:SF0">
    <property type="entry name" value="TRANSCRIPTION TERMINATION_ANTITERMINATION PROTEIN NUSA"/>
    <property type="match status" value="1"/>
</dbReference>
<dbReference type="Gene3D" id="3.30.1480.10">
    <property type="entry name" value="NusA, N-terminal domain"/>
    <property type="match status" value="1"/>
</dbReference>
<dbReference type="CDD" id="cd22529">
    <property type="entry name" value="KH-II_NusA_rpt2"/>
    <property type="match status" value="1"/>
</dbReference>
<feature type="compositionally biased region" description="Basic and acidic residues" evidence="8">
    <location>
        <begin position="316"/>
        <end position="345"/>
    </location>
</feature>
<dbReference type="InterPro" id="IPR003029">
    <property type="entry name" value="S1_domain"/>
</dbReference>
<dbReference type="Gene3D" id="3.30.300.20">
    <property type="match status" value="2"/>
</dbReference>
<dbReference type="InterPro" id="IPR025249">
    <property type="entry name" value="TF_NusA_KH_1st"/>
</dbReference>
<evidence type="ECO:0000256" key="5">
    <source>
        <dbReference type="ARBA" id="ARBA00023015"/>
    </source>
</evidence>
<evidence type="ECO:0000256" key="1">
    <source>
        <dbReference type="ARBA" id="ARBA00022472"/>
    </source>
</evidence>
<dbReference type="GO" id="GO:0006353">
    <property type="term" value="P:DNA-templated transcription termination"/>
    <property type="evidence" value="ECO:0007669"/>
    <property type="project" value="UniProtKB-UniRule"/>
</dbReference>
<dbReference type="Pfam" id="PF08529">
    <property type="entry name" value="NusA_N"/>
    <property type="match status" value="2"/>
</dbReference>
<dbReference type="FunFam" id="3.30.300.20:FF:000002">
    <property type="entry name" value="Transcription termination/antitermination protein NusA"/>
    <property type="match status" value="1"/>
</dbReference>
<keyword evidence="1 7" id="KW-0806">Transcription termination</keyword>
<dbReference type="SUPFAM" id="SSF69705">
    <property type="entry name" value="Transcription factor NusA, N-terminal domain"/>
    <property type="match status" value="1"/>
</dbReference>
<keyword evidence="3 7" id="KW-0889">Transcription antitermination</keyword>
<comment type="similarity">
    <text evidence="7">Belongs to the NusA family.</text>
</comment>
<comment type="subcellular location">
    <subcellularLocation>
        <location evidence="7">Cytoplasm</location>
    </subcellularLocation>
</comment>
<dbReference type="InterPro" id="IPR010213">
    <property type="entry name" value="TF_NusA"/>
</dbReference>
<dbReference type="GO" id="GO:0003723">
    <property type="term" value="F:RNA binding"/>
    <property type="evidence" value="ECO:0007669"/>
    <property type="project" value="UniProtKB-UniRule"/>
</dbReference>
<dbReference type="SUPFAM" id="SSF54814">
    <property type="entry name" value="Prokaryotic type KH domain (KH-domain type II)"/>
    <property type="match status" value="2"/>
</dbReference>
<proteinExistence type="inferred from homology"/>
<dbReference type="EMBL" id="MEVH01000015">
    <property type="protein sequence ID" value="OGC51713.1"/>
    <property type="molecule type" value="Genomic_DNA"/>
</dbReference>
<dbReference type="InterPro" id="IPR013735">
    <property type="entry name" value="TF_NusA_N"/>
</dbReference>
<evidence type="ECO:0000313" key="10">
    <source>
        <dbReference type="EMBL" id="OGC51713.1"/>
    </source>
</evidence>
<keyword evidence="2 7" id="KW-0963">Cytoplasm</keyword>
<dbReference type="Pfam" id="PF26594">
    <property type="entry name" value="KH_NusA_2nd"/>
    <property type="match status" value="1"/>
</dbReference>
<comment type="subunit">
    <text evidence="7">Monomer. Binds directly to the core enzyme of the DNA-dependent RNA polymerase and to nascent RNA.</text>
</comment>
<dbReference type="FunFam" id="3.30.300.20:FF:000005">
    <property type="entry name" value="Transcription termination/antitermination protein NusA"/>
    <property type="match status" value="1"/>
</dbReference>
<dbReference type="GO" id="GO:0031564">
    <property type="term" value="P:transcription antitermination"/>
    <property type="evidence" value="ECO:0007669"/>
    <property type="project" value="UniProtKB-UniRule"/>
</dbReference>
<comment type="function">
    <text evidence="7">Participates in both transcription termination and antitermination.</text>
</comment>
<dbReference type="Pfam" id="PF13184">
    <property type="entry name" value="KH_NusA_1st"/>
    <property type="match status" value="1"/>
</dbReference>
<evidence type="ECO:0000259" key="9">
    <source>
        <dbReference type="PROSITE" id="PS50126"/>
    </source>
</evidence>
<evidence type="ECO:0000256" key="6">
    <source>
        <dbReference type="ARBA" id="ARBA00023163"/>
    </source>
</evidence>
<dbReference type="InterPro" id="IPR036555">
    <property type="entry name" value="NusA_N_sf"/>
</dbReference>
<sequence length="388" mass="42970">MPITEFTAALNQVAAERNISTEEVIATLKEALVAAYMKDHPIEEEEIEKLSADIDSDSGEVKVFFDKKDVTPAGFGRIASQTAKQVILQKIREAEKESIANEYRELIGTIVPGYIFRIDKDTVIMDVGKTQGILPFSEQIPNERYSVNQKYKVLVKEVTDKDEGGSAIILSRKDPRFIEELFKQEVPEIESGVVKIEEIAREAGERTKVAVSSSDDKVDPSGACIGQRGIRVQAVTDELNGEKIDIINYHPSPDKFIALSLSPAHVVDIMLNEEEHSAVVIVSEDQLSLAIGNHGQNARLAAKLTGWRININGPEGSEKKTEGEGKEKDRKNSKDKAKDEKESKSKTKKPVKTAKKEKKGKDKPKKEVSGTDPENKQKDSENTEDGKE</sequence>
<dbReference type="InterPro" id="IPR009019">
    <property type="entry name" value="KH_sf_prok-type"/>
</dbReference>
<dbReference type="STRING" id="1802624.A2982_03520"/>
<evidence type="ECO:0000256" key="2">
    <source>
        <dbReference type="ARBA" id="ARBA00022490"/>
    </source>
</evidence>
<dbReference type="CDD" id="cd02134">
    <property type="entry name" value="KH-II_NusA_rpt1"/>
    <property type="match status" value="1"/>
</dbReference>
<feature type="region of interest" description="Disordered" evidence="8">
    <location>
        <begin position="310"/>
        <end position="388"/>
    </location>
</feature>
<gene>
    <name evidence="7" type="primary">nusA</name>
    <name evidence="10" type="ORF">A2982_03520</name>
</gene>
<feature type="compositionally biased region" description="Basic residues" evidence="8">
    <location>
        <begin position="346"/>
        <end position="363"/>
    </location>
</feature>
<evidence type="ECO:0000256" key="7">
    <source>
        <dbReference type="HAMAP-Rule" id="MF_00945"/>
    </source>
</evidence>
<evidence type="ECO:0000256" key="8">
    <source>
        <dbReference type="SAM" id="MobiDB-lite"/>
    </source>
</evidence>
<keyword evidence="6 7" id="KW-0804">Transcription</keyword>
<dbReference type="PANTHER" id="PTHR22648">
    <property type="entry name" value="TRANSCRIPTION TERMINATION FACTOR NUSA"/>
    <property type="match status" value="1"/>
</dbReference>
<dbReference type="InterPro" id="IPR030842">
    <property type="entry name" value="TF_NusA_bacterial"/>
</dbReference>
<dbReference type="PROSITE" id="PS50126">
    <property type="entry name" value="S1"/>
    <property type="match status" value="1"/>
</dbReference>
<comment type="caution">
    <text evidence="10">The sequence shown here is derived from an EMBL/GenBank/DDBJ whole genome shotgun (WGS) entry which is preliminary data.</text>
</comment>
<dbReference type="SMART" id="SM00316">
    <property type="entry name" value="S1"/>
    <property type="match status" value="1"/>
</dbReference>
<dbReference type="Proteomes" id="UP000178771">
    <property type="component" value="Unassembled WGS sequence"/>
</dbReference>
<dbReference type="Gene3D" id="2.40.50.140">
    <property type="entry name" value="Nucleic acid-binding proteins"/>
    <property type="match status" value="1"/>
</dbReference>
<dbReference type="InterPro" id="IPR015946">
    <property type="entry name" value="KH_dom-like_a/b"/>
</dbReference>
<evidence type="ECO:0000313" key="11">
    <source>
        <dbReference type="Proteomes" id="UP000178771"/>
    </source>
</evidence>
<evidence type="ECO:0000256" key="3">
    <source>
        <dbReference type="ARBA" id="ARBA00022814"/>
    </source>
</evidence>
<dbReference type="AlphaFoldDB" id="A0A1F4V582"/>
<dbReference type="NCBIfam" id="TIGR01953">
    <property type="entry name" value="NusA"/>
    <property type="match status" value="1"/>
</dbReference>
<keyword evidence="4 7" id="KW-0694">RNA-binding</keyword>